<dbReference type="InterPro" id="IPR036390">
    <property type="entry name" value="WH_DNA-bd_sf"/>
</dbReference>
<evidence type="ECO:0000259" key="6">
    <source>
        <dbReference type="PROSITE" id="PS50931"/>
    </source>
</evidence>
<dbReference type="PANTHER" id="PTHR30293:SF0">
    <property type="entry name" value="NITROGEN ASSIMILATION REGULATORY PROTEIN NAC"/>
    <property type="match status" value="1"/>
</dbReference>
<dbReference type="PROSITE" id="PS50931">
    <property type="entry name" value="HTH_LYSR"/>
    <property type="match status" value="1"/>
</dbReference>
<dbReference type="GO" id="GO:2000142">
    <property type="term" value="P:regulation of DNA-templated transcription initiation"/>
    <property type="evidence" value="ECO:0007669"/>
    <property type="project" value="TreeGrafter"/>
</dbReference>
<dbReference type="GO" id="GO:0003700">
    <property type="term" value="F:DNA-binding transcription factor activity"/>
    <property type="evidence" value="ECO:0007669"/>
    <property type="project" value="InterPro"/>
</dbReference>
<organism evidence="7 8">
    <name type="scientific">Paracoccus alkanivorans</name>
    <dbReference type="NCBI Taxonomy" id="2116655"/>
    <lineage>
        <taxon>Bacteria</taxon>
        <taxon>Pseudomonadati</taxon>
        <taxon>Pseudomonadota</taxon>
        <taxon>Alphaproteobacteria</taxon>
        <taxon>Rhodobacterales</taxon>
        <taxon>Paracoccaceae</taxon>
        <taxon>Paracoccus</taxon>
    </lineage>
</organism>
<dbReference type="Proteomes" id="UP000273516">
    <property type="component" value="Unassembled WGS sequence"/>
</dbReference>
<keyword evidence="3" id="KW-0238">DNA-binding</keyword>
<dbReference type="SUPFAM" id="SSF46785">
    <property type="entry name" value="Winged helix' DNA-binding domain"/>
    <property type="match status" value="1"/>
</dbReference>
<dbReference type="AlphaFoldDB" id="A0A3M0MGI7"/>
<dbReference type="InterPro" id="IPR005119">
    <property type="entry name" value="LysR_subst-bd"/>
</dbReference>
<dbReference type="OrthoDB" id="8479357at2"/>
<feature type="domain" description="HTH lysR-type" evidence="6">
    <location>
        <begin position="1"/>
        <end position="58"/>
    </location>
</feature>
<reference evidence="7 8" key="1">
    <citation type="submission" date="2018-07" db="EMBL/GenBank/DDBJ databases">
        <authorList>
            <person name="Zhang Y."/>
            <person name="Wang L."/>
            <person name="Ma S."/>
        </authorList>
    </citation>
    <scope>NUCLEOTIDE SEQUENCE [LARGE SCALE GENOMIC DNA]</scope>
    <source>
        <strain evidence="7 8">4-2</strain>
    </source>
</reference>
<dbReference type="SUPFAM" id="SSF53850">
    <property type="entry name" value="Periplasmic binding protein-like II"/>
    <property type="match status" value="1"/>
</dbReference>
<protein>
    <submittedName>
        <fullName evidence="7">LysR family transcriptional regulator</fullName>
    </submittedName>
</protein>
<keyword evidence="8" id="KW-1185">Reference proteome</keyword>
<evidence type="ECO:0000256" key="1">
    <source>
        <dbReference type="ARBA" id="ARBA00009437"/>
    </source>
</evidence>
<dbReference type="Gene3D" id="1.10.10.10">
    <property type="entry name" value="Winged helix-like DNA-binding domain superfamily/Winged helix DNA-binding domain"/>
    <property type="match status" value="1"/>
</dbReference>
<name>A0A3M0MGI7_9RHOB</name>
<comment type="similarity">
    <text evidence="1">Belongs to the LysR transcriptional regulatory family.</text>
</comment>
<evidence type="ECO:0000256" key="3">
    <source>
        <dbReference type="ARBA" id="ARBA00023125"/>
    </source>
</evidence>
<dbReference type="FunFam" id="1.10.10.10:FF:000001">
    <property type="entry name" value="LysR family transcriptional regulator"/>
    <property type="match status" value="1"/>
</dbReference>
<evidence type="ECO:0000256" key="2">
    <source>
        <dbReference type="ARBA" id="ARBA00023015"/>
    </source>
</evidence>
<evidence type="ECO:0000313" key="7">
    <source>
        <dbReference type="EMBL" id="RMC36173.1"/>
    </source>
</evidence>
<dbReference type="Pfam" id="PF03466">
    <property type="entry name" value="LysR_substrate"/>
    <property type="match status" value="1"/>
</dbReference>
<evidence type="ECO:0000313" key="8">
    <source>
        <dbReference type="Proteomes" id="UP000273516"/>
    </source>
</evidence>
<dbReference type="PRINTS" id="PR00039">
    <property type="entry name" value="HTHLYSR"/>
</dbReference>
<sequence length="313" mass="34221">MDIRQLRYFLAIVEEGSFSRAAERLHVAQPALSLHVRKMEEALGTPLLLRHSGGVSPTEAGRLLVERARPLLAGFDHMREELHQVGKEPGGTVRIGLPGTISGILSVPLIARLHQRHPRIKPVVAEAMSGFVGEWLEEGRIDLGVLYGSANNRQIRLDPLLREELVILLPPDASHSAPATLEALIDMPLILPSASHGLRRMIEQRMQEAGLVFDPAIEVDSYASIKQLVRDGFGCSVLPIHAVAEESGRGLLQVQPFVDDRFWRTAYLASHATRPLSRAASAVSQCLQDVTTELIARGIWLGASDAHDTAEAP</sequence>
<dbReference type="PANTHER" id="PTHR30293">
    <property type="entry name" value="TRANSCRIPTIONAL REGULATORY PROTEIN NAC-RELATED"/>
    <property type="match status" value="1"/>
</dbReference>
<dbReference type="Pfam" id="PF00126">
    <property type="entry name" value="HTH_1"/>
    <property type="match status" value="1"/>
</dbReference>
<evidence type="ECO:0000256" key="5">
    <source>
        <dbReference type="ARBA" id="ARBA00023163"/>
    </source>
</evidence>
<dbReference type="InterPro" id="IPR000847">
    <property type="entry name" value="LysR_HTH_N"/>
</dbReference>
<keyword evidence="4" id="KW-0010">Activator</keyword>
<keyword evidence="2" id="KW-0805">Transcription regulation</keyword>
<gene>
    <name evidence="7" type="ORF">C9E81_05590</name>
</gene>
<dbReference type="EMBL" id="QOKZ01000002">
    <property type="protein sequence ID" value="RMC36173.1"/>
    <property type="molecule type" value="Genomic_DNA"/>
</dbReference>
<dbReference type="InterPro" id="IPR036388">
    <property type="entry name" value="WH-like_DNA-bd_sf"/>
</dbReference>
<dbReference type="GO" id="GO:0003677">
    <property type="term" value="F:DNA binding"/>
    <property type="evidence" value="ECO:0007669"/>
    <property type="project" value="UniProtKB-KW"/>
</dbReference>
<proteinExistence type="inferred from homology"/>
<comment type="caution">
    <text evidence="7">The sequence shown here is derived from an EMBL/GenBank/DDBJ whole genome shotgun (WGS) entry which is preliminary data.</text>
</comment>
<dbReference type="RefSeq" id="WP_122111338.1">
    <property type="nucleotide sequence ID" value="NZ_QOKZ01000002.1"/>
</dbReference>
<keyword evidence="5" id="KW-0804">Transcription</keyword>
<accession>A0A3M0MGI7</accession>
<dbReference type="Gene3D" id="3.40.190.290">
    <property type="match status" value="1"/>
</dbReference>
<evidence type="ECO:0000256" key="4">
    <source>
        <dbReference type="ARBA" id="ARBA00023159"/>
    </source>
</evidence>